<accession>A0A6J0NQZ7</accession>
<keyword evidence="1" id="KW-0175">Coiled coil</keyword>
<dbReference type="AlphaFoldDB" id="A0A6J0NQZ7"/>
<evidence type="ECO:0000256" key="2">
    <source>
        <dbReference type="SAM" id="MobiDB-lite"/>
    </source>
</evidence>
<feature type="domain" description="DUF3444" evidence="3">
    <location>
        <begin position="307"/>
        <end position="499"/>
    </location>
</feature>
<evidence type="ECO:0000259" key="3">
    <source>
        <dbReference type="Pfam" id="PF11926"/>
    </source>
</evidence>
<feature type="region of interest" description="Disordered" evidence="2">
    <location>
        <begin position="1"/>
        <end position="35"/>
    </location>
</feature>
<dbReference type="PANTHER" id="PTHR45089:SF37">
    <property type="entry name" value="DUF3444 DOMAIN-CONTAINING PROTEIN"/>
    <property type="match status" value="1"/>
</dbReference>
<evidence type="ECO:0000313" key="4">
    <source>
        <dbReference type="Proteomes" id="UP000504610"/>
    </source>
</evidence>
<feature type="coiled-coil region" evidence="1">
    <location>
        <begin position="141"/>
        <end position="278"/>
    </location>
</feature>
<organism evidence="4 5">
    <name type="scientific">Raphanus sativus</name>
    <name type="common">Radish</name>
    <name type="synonym">Raphanus raphanistrum var. sativus</name>
    <dbReference type="NCBI Taxonomy" id="3726"/>
    <lineage>
        <taxon>Eukaryota</taxon>
        <taxon>Viridiplantae</taxon>
        <taxon>Streptophyta</taxon>
        <taxon>Embryophyta</taxon>
        <taxon>Tracheophyta</taxon>
        <taxon>Spermatophyta</taxon>
        <taxon>Magnoliopsida</taxon>
        <taxon>eudicotyledons</taxon>
        <taxon>Gunneridae</taxon>
        <taxon>Pentapetalae</taxon>
        <taxon>rosids</taxon>
        <taxon>malvids</taxon>
        <taxon>Brassicales</taxon>
        <taxon>Brassicaceae</taxon>
        <taxon>Brassiceae</taxon>
        <taxon>Raphanus</taxon>
    </lineage>
</organism>
<dbReference type="Proteomes" id="UP000504610">
    <property type="component" value="Chromosome 5"/>
</dbReference>
<protein>
    <submittedName>
        <fullName evidence="5">Uncharacterized protein LOC108856739</fullName>
    </submittedName>
</protein>
<dbReference type="PANTHER" id="PTHR45089">
    <property type="entry name" value="DNAJ HEAT SHOCK AMINO-TERMINAL DOMAIN PROTEIN-RELATED"/>
    <property type="match status" value="1"/>
</dbReference>
<reference evidence="4" key="1">
    <citation type="journal article" date="2019" name="Database">
        <title>The radish genome database (RadishGD): an integrated information resource for radish genomics.</title>
        <authorList>
            <person name="Yu H.J."/>
            <person name="Baek S."/>
            <person name="Lee Y.J."/>
            <person name="Cho A."/>
            <person name="Mun J.H."/>
        </authorList>
    </citation>
    <scope>NUCLEOTIDE SEQUENCE [LARGE SCALE GENOMIC DNA]</scope>
    <source>
        <strain evidence="4">cv. WK10039</strain>
    </source>
</reference>
<reference evidence="5" key="2">
    <citation type="submission" date="2025-08" db="UniProtKB">
        <authorList>
            <consortium name="RefSeq"/>
        </authorList>
    </citation>
    <scope>IDENTIFICATION</scope>
    <source>
        <tissue evidence="5">Leaf</tissue>
    </source>
</reference>
<gene>
    <name evidence="5" type="primary">LOC108856739</name>
</gene>
<dbReference type="OrthoDB" id="1108643at2759"/>
<dbReference type="GeneID" id="108856739"/>
<evidence type="ECO:0000256" key="1">
    <source>
        <dbReference type="SAM" id="Coils"/>
    </source>
</evidence>
<dbReference type="InterPro" id="IPR024593">
    <property type="entry name" value="DUF3444"/>
</dbReference>
<sequence length="544" mass="62965">MEVDSSRGVTPEQDPAPATERNEHQSSERIRGSDLMVTESGRSGIHQVLDQIELIASPVLQFTEKWREIHEEYASLQSLLKKRAMELDLKQKEVDERERKVDLLEKSMALRLEEKEKENEVKQFLVSSLLTRLDCDAANVLEEKGKEIERLSKRNDDRSRELDKAVKEFDLKLKQLEAREKDIMLHDEAIKEKVNELEKKEEIFETEKKAKAEEMELKRQEMLAEMEKKEKIFEVELKAKTEEMNVKEKQLEGREKKLELKQRELEQVMDKLKEKEKETATACLASASASSQQQRDKAFEEETEEEPEEMKIDDSEFHDFKKTMSSFVVDKIWALYDSQDEMPRLYAKIKRVNKSQLSLKLTWLDPKEDESVPVACGRFRYGRTETVSYLAFSHEVKPIILGRNISVNPKEGETWAVFRDWSNNPIQQHKPPYRYDLVEVVGVFKDNQGIGVTYLGKVEGFVSVFKHAVQHGVFKEVITPKKMQRFSHRVPSVRLSGEEREGVPAGSFELDPAAVPRYILLGEKEPDVVQVGSAEDDVPPIIVD</sequence>
<proteinExistence type="predicted"/>
<feature type="compositionally biased region" description="Basic and acidic residues" evidence="2">
    <location>
        <begin position="20"/>
        <end position="32"/>
    </location>
</feature>
<dbReference type="KEGG" id="rsz:108856739"/>
<keyword evidence="4" id="KW-1185">Reference proteome</keyword>
<name>A0A6J0NQZ7_RAPSA</name>
<dbReference type="Pfam" id="PF11926">
    <property type="entry name" value="DUF3444"/>
    <property type="match status" value="1"/>
</dbReference>
<evidence type="ECO:0000313" key="5">
    <source>
        <dbReference type="RefSeq" id="XP_018486113.2"/>
    </source>
</evidence>
<feature type="region of interest" description="Disordered" evidence="2">
    <location>
        <begin position="284"/>
        <end position="311"/>
    </location>
</feature>
<dbReference type="RefSeq" id="XP_018486113.2">
    <property type="nucleotide sequence ID" value="XM_018630611.2"/>
</dbReference>